<comment type="caution">
    <text evidence="1">The sequence shown here is derived from an EMBL/GenBank/DDBJ whole genome shotgun (WGS) entry which is preliminary data.</text>
</comment>
<reference evidence="1 2" key="1">
    <citation type="submission" date="2021-06" db="EMBL/GenBank/DDBJ databases">
        <title>Caerostris darwini draft genome.</title>
        <authorList>
            <person name="Kono N."/>
            <person name="Arakawa K."/>
        </authorList>
    </citation>
    <scope>NUCLEOTIDE SEQUENCE [LARGE SCALE GENOMIC DNA]</scope>
</reference>
<evidence type="ECO:0000313" key="1">
    <source>
        <dbReference type="EMBL" id="GIY26168.1"/>
    </source>
</evidence>
<accession>A0AAV4RV07</accession>
<dbReference type="Proteomes" id="UP001054837">
    <property type="component" value="Unassembled WGS sequence"/>
</dbReference>
<proteinExistence type="predicted"/>
<dbReference type="EMBL" id="BPLQ01006913">
    <property type="protein sequence ID" value="GIY26168.1"/>
    <property type="molecule type" value="Genomic_DNA"/>
</dbReference>
<evidence type="ECO:0000313" key="2">
    <source>
        <dbReference type="Proteomes" id="UP001054837"/>
    </source>
</evidence>
<keyword evidence="2" id="KW-1185">Reference proteome</keyword>
<sequence>MSFFFKKARLGIESNCSDCRSELQRNYQLRTVALSRAILCTEIQLVRGKGGIIGLSRREIILHHPSFNASRKVILVQEATICVLVDDAKDNLSRRRMECSSKLVKYASIFCGLE</sequence>
<protein>
    <submittedName>
        <fullName evidence="1">Uncharacterized protein</fullName>
    </submittedName>
</protein>
<dbReference type="AlphaFoldDB" id="A0AAV4RV07"/>
<name>A0AAV4RV07_9ARAC</name>
<organism evidence="1 2">
    <name type="scientific">Caerostris darwini</name>
    <dbReference type="NCBI Taxonomy" id="1538125"/>
    <lineage>
        <taxon>Eukaryota</taxon>
        <taxon>Metazoa</taxon>
        <taxon>Ecdysozoa</taxon>
        <taxon>Arthropoda</taxon>
        <taxon>Chelicerata</taxon>
        <taxon>Arachnida</taxon>
        <taxon>Araneae</taxon>
        <taxon>Araneomorphae</taxon>
        <taxon>Entelegynae</taxon>
        <taxon>Araneoidea</taxon>
        <taxon>Araneidae</taxon>
        <taxon>Caerostris</taxon>
    </lineage>
</organism>
<gene>
    <name evidence="1" type="ORF">CDAR_369501</name>
</gene>